<proteinExistence type="predicted"/>
<evidence type="ECO:0000256" key="3">
    <source>
        <dbReference type="ARBA" id="ARBA00022777"/>
    </source>
</evidence>
<dbReference type="PANTHER" id="PTHR43289:SF6">
    <property type="entry name" value="SERINE_THREONINE-PROTEIN KINASE NEKL-3"/>
    <property type="match status" value="1"/>
</dbReference>
<dbReference type="PROSITE" id="PS00108">
    <property type="entry name" value="PROTEIN_KINASE_ST"/>
    <property type="match status" value="1"/>
</dbReference>
<protein>
    <submittedName>
        <fullName evidence="7">Serine/threonine protein kinase</fullName>
    </submittedName>
</protein>
<dbReference type="GO" id="GO:0004674">
    <property type="term" value="F:protein serine/threonine kinase activity"/>
    <property type="evidence" value="ECO:0007669"/>
    <property type="project" value="UniProtKB-KW"/>
</dbReference>
<dbReference type="SMART" id="SM00220">
    <property type="entry name" value="S_TKc"/>
    <property type="match status" value="1"/>
</dbReference>
<evidence type="ECO:0000259" key="6">
    <source>
        <dbReference type="PROSITE" id="PS50011"/>
    </source>
</evidence>
<evidence type="ECO:0000313" key="7">
    <source>
        <dbReference type="EMBL" id="MCM2371894.1"/>
    </source>
</evidence>
<dbReference type="Pfam" id="PF00069">
    <property type="entry name" value="Pkinase"/>
    <property type="match status" value="1"/>
</dbReference>
<name>A0ABT0U4R0_9BACT</name>
<comment type="caution">
    <text evidence="7">The sequence shown here is derived from an EMBL/GenBank/DDBJ whole genome shotgun (WGS) entry which is preliminary data.</text>
</comment>
<dbReference type="InterPro" id="IPR017441">
    <property type="entry name" value="Protein_kinase_ATP_BS"/>
</dbReference>
<dbReference type="Gene3D" id="1.10.510.10">
    <property type="entry name" value="Transferase(Phosphotransferase) domain 1"/>
    <property type="match status" value="1"/>
</dbReference>
<keyword evidence="8" id="KW-1185">Reference proteome</keyword>
<dbReference type="InterPro" id="IPR008271">
    <property type="entry name" value="Ser/Thr_kinase_AS"/>
</dbReference>
<dbReference type="Gene3D" id="3.30.200.20">
    <property type="entry name" value="Phosphorylase Kinase, domain 1"/>
    <property type="match status" value="1"/>
</dbReference>
<dbReference type="Proteomes" id="UP001202961">
    <property type="component" value="Unassembled WGS sequence"/>
</dbReference>
<keyword evidence="2 5" id="KW-0547">Nucleotide-binding</keyword>
<gene>
    <name evidence="7" type="ORF">NB063_14890</name>
</gene>
<dbReference type="PROSITE" id="PS00107">
    <property type="entry name" value="PROTEIN_KINASE_ATP"/>
    <property type="match status" value="1"/>
</dbReference>
<keyword evidence="7" id="KW-0723">Serine/threonine-protein kinase</keyword>
<dbReference type="EMBL" id="JAMQBK010000039">
    <property type="protein sequence ID" value="MCM2371894.1"/>
    <property type="molecule type" value="Genomic_DNA"/>
</dbReference>
<dbReference type="PROSITE" id="PS50011">
    <property type="entry name" value="PROTEIN_KINASE_DOM"/>
    <property type="match status" value="1"/>
</dbReference>
<keyword evidence="3 7" id="KW-0418">Kinase</keyword>
<sequence>MNISLGDQVDLGSLTIGEKLGEGGYGTVYSAKHPFLDHPCAVKFLDPHPFRSKESRASERFEAESKLLLSLRHEYIAPIFGVGEHAGVPFILMERFEGWNLHQVKETNFDVTPQVVLPFVERIASALAYSHDKGIIHRDVKPTNLMTSKGTARVLDFGIAKVMDPGGERFTRTGGTPVGGSFTAPELLADPRLVNARCDVYSLGACWYWLLAGTAPQGRNWEASLRAVDGVTENYARVIFTTLNPADSRYASMHELLSDISSLKRDETPVARTELSIDAQTILGILFEQTYDSSGMQLYEIEKQTLMPRMSVIISIRQLDRLDLVEVDTGMDFGEEYSVYKISSDGVDWVETNRVEVESALRELEKRIEASKPKKVDAEDPDVPF</sequence>
<reference evidence="7 8" key="1">
    <citation type="journal article" date="2022" name="Syst. Appl. Microbiol.">
        <title>Rhodopirellula aestuarii sp. nov., a novel member of the genus Rhodopirellula isolated from brackish sediments collected in the Tagus River estuary, Portugal.</title>
        <authorList>
            <person name="Vitorino I.R."/>
            <person name="Klimek D."/>
            <person name="Calusinska M."/>
            <person name="Lobo-da-Cunha A."/>
            <person name="Vasconcelos V."/>
            <person name="Lage O.M."/>
        </authorList>
    </citation>
    <scope>NUCLEOTIDE SEQUENCE [LARGE SCALE GENOMIC DNA]</scope>
    <source>
        <strain evidence="7 8">ICT_H3.1</strain>
    </source>
</reference>
<evidence type="ECO:0000256" key="5">
    <source>
        <dbReference type="PROSITE-ProRule" id="PRU10141"/>
    </source>
</evidence>
<dbReference type="InterPro" id="IPR011009">
    <property type="entry name" value="Kinase-like_dom_sf"/>
</dbReference>
<feature type="binding site" evidence="5">
    <location>
        <position position="43"/>
    </location>
    <ligand>
        <name>ATP</name>
        <dbReference type="ChEBI" id="CHEBI:30616"/>
    </ligand>
</feature>
<dbReference type="SUPFAM" id="SSF56112">
    <property type="entry name" value="Protein kinase-like (PK-like)"/>
    <property type="match status" value="1"/>
</dbReference>
<dbReference type="CDD" id="cd14014">
    <property type="entry name" value="STKc_PknB_like"/>
    <property type="match status" value="1"/>
</dbReference>
<evidence type="ECO:0000313" key="8">
    <source>
        <dbReference type="Proteomes" id="UP001202961"/>
    </source>
</evidence>
<organism evidence="7 8">
    <name type="scientific">Aporhodopirellula aestuarii</name>
    <dbReference type="NCBI Taxonomy" id="2950107"/>
    <lineage>
        <taxon>Bacteria</taxon>
        <taxon>Pseudomonadati</taxon>
        <taxon>Planctomycetota</taxon>
        <taxon>Planctomycetia</taxon>
        <taxon>Pirellulales</taxon>
        <taxon>Pirellulaceae</taxon>
        <taxon>Aporhodopirellula</taxon>
    </lineage>
</organism>
<evidence type="ECO:0000256" key="4">
    <source>
        <dbReference type="ARBA" id="ARBA00022840"/>
    </source>
</evidence>
<keyword evidence="4 5" id="KW-0067">ATP-binding</keyword>
<dbReference type="PANTHER" id="PTHR43289">
    <property type="entry name" value="MITOGEN-ACTIVATED PROTEIN KINASE KINASE KINASE 20-RELATED"/>
    <property type="match status" value="1"/>
</dbReference>
<dbReference type="InterPro" id="IPR000719">
    <property type="entry name" value="Prot_kinase_dom"/>
</dbReference>
<evidence type="ECO:0000256" key="2">
    <source>
        <dbReference type="ARBA" id="ARBA00022741"/>
    </source>
</evidence>
<evidence type="ECO:0000256" key="1">
    <source>
        <dbReference type="ARBA" id="ARBA00022679"/>
    </source>
</evidence>
<accession>A0ABT0U4R0</accession>
<keyword evidence="1" id="KW-0808">Transferase</keyword>
<dbReference type="RefSeq" id="WP_250929526.1">
    <property type="nucleotide sequence ID" value="NZ_JAMQBK010000039.1"/>
</dbReference>
<feature type="domain" description="Protein kinase" evidence="6">
    <location>
        <begin position="14"/>
        <end position="283"/>
    </location>
</feature>